<name>A0A1G7X430_9ACTN</name>
<organism evidence="3 4">
    <name type="scientific">Sinosporangium album</name>
    <dbReference type="NCBI Taxonomy" id="504805"/>
    <lineage>
        <taxon>Bacteria</taxon>
        <taxon>Bacillati</taxon>
        <taxon>Actinomycetota</taxon>
        <taxon>Actinomycetes</taxon>
        <taxon>Streptosporangiales</taxon>
        <taxon>Streptosporangiaceae</taxon>
        <taxon>Sinosporangium</taxon>
    </lineage>
</organism>
<evidence type="ECO:0000313" key="4">
    <source>
        <dbReference type="Proteomes" id="UP000198923"/>
    </source>
</evidence>
<dbReference type="AlphaFoldDB" id="A0A1G7X430"/>
<reference evidence="3 4" key="1">
    <citation type="submission" date="2016-10" db="EMBL/GenBank/DDBJ databases">
        <authorList>
            <person name="de Groot N.N."/>
        </authorList>
    </citation>
    <scope>NUCLEOTIDE SEQUENCE [LARGE SCALE GENOMIC DNA]</scope>
    <source>
        <strain evidence="3 4">CPCC 201354</strain>
    </source>
</reference>
<evidence type="ECO:0000313" key="3">
    <source>
        <dbReference type="EMBL" id="SDG78922.1"/>
    </source>
</evidence>
<keyword evidence="4" id="KW-1185">Reference proteome</keyword>
<proteinExistence type="predicted"/>
<feature type="domain" description="FtsH ternary system" evidence="2">
    <location>
        <begin position="14"/>
        <end position="289"/>
    </location>
</feature>
<accession>A0A1G7X430</accession>
<feature type="region of interest" description="Disordered" evidence="1">
    <location>
        <begin position="1"/>
        <end position="26"/>
    </location>
</feature>
<evidence type="ECO:0000256" key="1">
    <source>
        <dbReference type="SAM" id="MobiDB-lite"/>
    </source>
</evidence>
<sequence length="290" mass="30611">MLWAVTEAATRRDAPGHGDLSGAADLADPPEELRVSLGRLAAVTAARLRLGPPPLGDGPGGAVGPGAALLAAAVGARHHLAASVDVLNAARLPTAADGAAEAGGWELAVRHGVAEAALAVPDLDPDLADLLRDCSPLTALLDHPTPEGEREAELLLTRRLLHHPDGWRLAALALAEPPAGAAQAVWRSGLLSRCRRVNLAFVLDVYEMGLSLFAAEHRRRLRAARRLLSGAGRGRAVDPDAVAGTALWWRALAEIGKTNPRAIGRRRWITAEHAQGIELYRALRRWEAAS</sequence>
<protein>
    <recommendedName>
        <fullName evidence="2">FtsH ternary system domain-containing protein</fullName>
    </recommendedName>
</protein>
<dbReference type="InterPro" id="IPR045480">
    <property type="entry name" value="fvmX1"/>
</dbReference>
<dbReference type="Pfam" id="PF19998">
    <property type="entry name" value="fvmX1"/>
    <property type="match status" value="1"/>
</dbReference>
<gene>
    <name evidence="3" type="ORF">SAMN05421505_10828</name>
</gene>
<dbReference type="Proteomes" id="UP000198923">
    <property type="component" value="Unassembled WGS sequence"/>
</dbReference>
<dbReference type="EMBL" id="FNCN01000008">
    <property type="protein sequence ID" value="SDG78922.1"/>
    <property type="molecule type" value="Genomic_DNA"/>
</dbReference>
<dbReference type="STRING" id="504805.SAMN05421505_10828"/>
<evidence type="ECO:0000259" key="2">
    <source>
        <dbReference type="Pfam" id="PF19998"/>
    </source>
</evidence>